<dbReference type="InterPro" id="IPR027417">
    <property type="entry name" value="P-loop_NTPase"/>
</dbReference>
<comment type="caution">
    <text evidence="7">The sequence shown here is derived from an EMBL/GenBank/DDBJ whole genome shotgun (WGS) entry which is preliminary data.</text>
</comment>
<accession>A0AAW1XSH6</accession>
<evidence type="ECO:0000256" key="3">
    <source>
        <dbReference type="ARBA" id="ARBA00022821"/>
    </source>
</evidence>
<dbReference type="Pfam" id="PF18052">
    <property type="entry name" value="Rx_N"/>
    <property type="match status" value="1"/>
</dbReference>
<evidence type="ECO:0000313" key="8">
    <source>
        <dbReference type="Proteomes" id="UP001457282"/>
    </source>
</evidence>
<feature type="domain" description="Disease resistance N-terminal" evidence="6">
    <location>
        <begin position="9"/>
        <end position="99"/>
    </location>
</feature>
<feature type="coiled-coil region" evidence="4">
    <location>
        <begin position="37"/>
        <end position="64"/>
    </location>
</feature>
<dbReference type="GO" id="GO:0006952">
    <property type="term" value="P:defense response"/>
    <property type="evidence" value="ECO:0007669"/>
    <property type="project" value="UniProtKB-KW"/>
</dbReference>
<dbReference type="EMBL" id="JBEDUW010000003">
    <property type="protein sequence ID" value="KAK9939534.1"/>
    <property type="molecule type" value="Genomic_DNA"/>
</dbReference>
<reference evidence="7 8" key="1">
    <citation type="journal article" date="2023" name="G3 (Bethesda)">
        <title>A chromosome-length genome assembly and annotation of blackberry (Rubus argutus, cv. 'Hillquist').</title>
        <authorList>
            <person name="Bruna T."/>
            <person name="Aryal R."/>
            <person name="Dudchenko O."/>
            <person name="Sargent D.J."/>
            <person name="Mead D."/>
            <person name="Buti M."/>
            <person name="Cavallini A."/>
            <person name="Hytonen T."/>
            <person name="Andres J."/>
            <person name="Pham M."/>
            <person name="Weisz D."/>
            <person name="Mascagni F."/>
            <person name="Usai G."/>
            <person name="Natali L."/>
            <person name="Bassil N."/>
            <person name="Fernandez G.E."/>
            <person name="Lomsadze A."/>
            <person name="Armour M."/>
            <person name="Olukolu B."/>
            <person name="Poorten T."/>
            <person name="Britton C."/>
            <person name="Davik J."/>
            <person name="Ashrafi H."/>
            <person name="Aiden E.L."/>
            <person name="Borodovsky M."/>
            <person name="Worthington M."/>
        </authorList>
    </citation>
    <scope>NUCLEOTIDE SEQUENCE [LARGE SCALE GENOMIC DNA]</scope>
    <source>
        <strain evidence="7">PI 553951</strain>
    </source>
</reference>
<keyword evidence="2" id="KW-0547">Nucleotide-binding</keyword>
<evidence type="ECO:0000256" key="1">
    <source>
        <dbReference type="ARBA" id="ARBA00022737"/>
    </source>
</evidence>
<evidence type="ECO:0008006" key="9">
    <source>
        <dbReference type="Google" id="ProtNLM"/>
    </source>
</evidence>
<evidence type="ECO:0000259" key="6">
    <source>
        <dbReference type="Pfam" id="PF18052"/>
    </source>
</evidence>
<protein>
    <recommendedName>
        <fullName evidence="9">Disease resistance RPP13-like protein 1</fullName>
    </recommendedName>
</protein>
<keyword evidence="3" id="KW-0611">Plant defense</keyword>
<evidence type="ECO:0000256" key="2">
    <source>
        <dbReference type="ARBA" id="ARBA00022741"/>
    </source>
</evidence>
<dbReference type="Gene3D" id="1.20.5.4130">
    <property type="match status" value="1"/>
</dbReference>
<proteinExistence type="predicted"/>
<feature type="domain" description="NB-ARC" evidence="5">
    <location>
        <begin position="172"/>
        <end position="261"/>
    </location>
</feature>
<dbReference type="InterPro" id="IPR041118">
    <property type="entry name" value="Rx_N"/>
</dbReference>
<dbReference type="Proteomes" id="UP001457282">
    <property type="component" value="Unassembled WGS sequence"/>
</dbReference>
<dbReference type="PANTHER" id="PTHR19338:SF73">
    <property type="entry name" value="DISEASE RESISTANCE PROTEIN RGA2-LIKE"/>
    <property type="match status" value="1"/>
</dbReference>
<dbReference type="GO" id="GO:0043531">
    <property type="term" value="F:ADP binding"/>
    <property type="evidence" value="ECO:0007669"/>
    <property type="project" value="InterPro"/>
</dbReference>
<dbReference type="AlphaFoldDB" id="A0AAW1XSH6"/>
<name>A0AAW1XSH6_RUBAR</name>
<keyword evidence="1" id="KW-0677">Repeat</keyword>
<keyword evidence="4" id="KW-0175">Coiled coil</keyword>
<evidence type="ECO:0000259" key="5">
    <source>
        <dbReference type="Pfam" id="PF00931"/>
    </source>
</evidence>
<dbReference type="SUPFAM" id="SSF52540">
    <property type="entry name" value="P-loop containing nucleoside triphosphate hydrolases"/>
    <property type="match status" value="1"/>
</dbReference>
<evidence type="ECO:0000313" key="7">
    <source>
        <dbReference type="EMBL" id="KAK9939534.1"/>
    </source>
</evidence>
<dbReference type="Pfam" id="PF00931">
    <property type="entry name" value="NB-ARC"/>
    <property type="match status" value="1"/>
</dbReference>
<keyword evidence="8" id="KW-1185">Reference proteome</keyword>
<sequence length="270" mass="30924">MGEAILGAFISVLLEKLSHPDVLNYFGRLKKVNQKKLEKWTTTLREIEEVLDDAEEKRLTKQQGVISWLDDLRDLAYDVEDVLDKFLTEILRRRLKQQQWATTGKLWGPFSKVQFNFDMNSKIKELNDRLLEICQRKDRFGLRKIGTSSTKEGKIQIPPSSCQPVGPVIGREEDKMKIVEFLSKEEPSSDIKFHVVAIVGMPGVGKTTLAGDVFNDAATQQFYPKGWVSVSDDFDIVRLTKEILEYVTSQPCNLESFSKTQDELEGHIKR</sequence>
<evidence type="ECO:0000256" key="4">
    <source>
        <dbReference type="SAM" id="Coils"/>
    </source>
</evidence>
<dbReference type="Gene3D" id="3.40.50.300">
    <property type="entry name" value="P-loop containing nucleotide triphosphate hydrolases"/>
    <property type="match status" value="1"/>
</dbReference>
<gene>
    <name evidence="7" type="ORF">M0R45_016228</name>
</gene>
<organism evidence="7 8">
    <name type="scientific">Rubus argutus</name>
    <name type="common">Southern blackberry</name>
    <dbReference type="NCBI Taxonomy" id="59490"/>
    <lineage>
        <taxon>Eukaryota</taxon>
        <taxon>Viridiplantae</taxon>
        <taxon>Streptophyta</taxon>
        <taxon>Embryophyta</taxon>
        <taxon>Tracheophyta</taxon>
        <taxon>Spermatophyta</taxon>
        <taxon>Magnoliopsida</taxon>
        <taxon>eudicotyledons</taxon>
        <taxon>Gunneridae</taxon>
        <taxon>Pentapetalae</taxon>
        <taxon>rosids</taxon>
        <taxon>fabids</taxon>
        <taxon>Rosales</taxon>
        <taxon>Rosaceae</taxon>
        <taxon>Rosoideae</taxon>
        <taxon>Rosoideae incertae sedis</taxon>
        <taxon>Rubus</taxon>
    </lineage>
</organism>
<dbReference type="PANTHER" id="PTHR19338">
    <property type="entry name" value="TRANSLOCASE OF INNER MITOCHONDRIAL MEMBRANE 13 HOMOLOG"/>
    <property type="match status" value="1"/>
</dbReference>
<dbReference type="InterPro" id="IPR002182">
    <property type="entry name" value="NB-ARC"/>
</dbReference>